<dbReference type="KEGG" id="sgb:WQO_19080"/>
<name>A0A0U3C051_STRGL</name>
<evidence type="ECO:0000313" key="3">
    <source>
        <dbReference type="Proteomes" id="UP000064183"/>
    </source>
</evidence>
<evidence type="ECO:0000256" key="1">
    <source>
        <dbReference type="SAM" id="MobiDB-lite"/>
    </source>
</evidence>
<feature type="region of interest" description="Disordered" evidence="1">
    <location>
        <begin position="232"/>
        <end position="269"/>
    </location>
</feature>
<sequence length="269" mass="29857">MLLMTEQEQVVADLSKSDVFAGICWAVASAYADTMRGYDPRRGYQPGTIGYIAHGLIRDRMDRVFSCGDYRLPPGLPAEAGLDAIREGLHPDDAATMPRLDPQLVSSSPLNNSPGWQFGSMRWLLQSFEFGSIRRIPWARKSATKRSVASHPDPEPAQMDLFSALEEPARGLVLLPDEEDDGVDTFVLAHSIHEDLRERELFFGRPNLVLRQSWHWRYDLIANPPAPGGGIPIGLGPQPYTPNPNEVVSDAPVRLRKTPKERNSSETSG</sequence>
<gene>
    <name evidence="2" type="ORF">WQO_19080</name>
</gene>
<reference evidence="2 3" key="1">
    <citation type="journal article" date="2012" name="J. Bacteriol.">
        <title>Draft genome sequence of Streptomyces globisporus C-1027, which produces an antitumor antibiotic consisting of a nine-membered enediyne with a chromoprotein.</title>
        <authorList>
            <person name="Wang L."/>
            <person name="Wang S."/>
            <person name="He Q."/>
            <person name="Yu T."/>
            <person name="Li Q."/>
            <person name="Hong B."/>
        </authorList>
    </citation>
    <scope>NUCLEOTIDE SEQUENCE [LARGE SCALE GENOMIC DNA]</scope>
    <source>
        <strain evidence="2 3">C-1027</strain>
    </source>
</reference>
<evidence type="ECO:0000313" key="2">
    <source>
        <dbReference type="EMBL" id="ALU95237.1"/>
    </source>
</evidence>
<accession>A0A0U3C051</accession>
<dbReference type="AlphaFoldDB" id="A0A0U3C051"/>
<feature type="compositionally biased region" description="Basic and acidic residues" evidence="1">
    <location>
        <begin position="258"/>
        <end position="269"/>
    </location>
</feature>
<proteinExistence type="predicted"/>
<dbReference type="Proteomes" id="UP000064183">
    <property type="component" value="Chromosome"/>
</dbReference>
<protein>
    <submittedName>
        <fullName evidence="2">Uncharacterized protein</fullName>
    </submittedName>
</protein>
<dbReference type="EMBL" id="CP013738">
    <property type="protein sequence ID" value="ALU95237.1"/>
    <property type="molecule type" value="Genomic_DNA"/>
</dbReference>
<organism evidence="2 3">
    <name type="scientific">Streptomyces globisporus C-1027</name>
    <dbReference type="NCBI Taxonomy" id="1172567"/>
    <lineage>
        <taxon>Bacteria</taxon>
        <taxon>Bacillati</taxon>
        <taxon>Actinomycetota</taxon>
        <taxon>Actinomycetes</taxon>
        <taxon>Kitasatosporales</taxon>
        <taxon>Streptomycetaceae</taxon>
        <taxon>Streptomyces</taxon>
    </lineage>
</organism>